<feature type="chain" id="PRO_5047457235" evidence="4">
    <location>
        <begin position="21"/>
        <end position="306"/>
    </location>
</feature>
<dbReference type="Proteomes" id="UP001468095">
    <property type="component" value="Unassembled WGS sequence"/>
</dbReference>
<gene>
    <name evidence="6" type="ORF">AABB92_20625</name>
</gene>
<protein>
    <submittedName>
        <fullName evidence="6">Substrate-binding domain-containing protein</fullName>
    </submittedName>
</protein>
<dbReference type="InterPro" id="IPR028082">
    <property type="entry name" value="Peripla_BP_I"/>
</dbReference>
<keyword evidence="3 4" id="KW-0732">Signal</keyword>
<dbReference type="PANTHER" id="PTHR46847">
    <property type="entry name" value="D-ALLOSE-BINDING PERIPLASMIC PROTEIN-RELATED"/>
    <property type="match status" value="1"/>
</dbReference>
<comment type="caution">
    <text evidence="6">The sequence shown here is derived from an EMBL/GenBank/DDBJ whole genome shotgun (WGS) entry which is preliminary data.</text>
</comment>
<name>A0ABU9MPR5_9GAMM</name>
<evidence type="ECO:0000313" key="7">
    <source>
        <dbReference type="Proteomes" id="UP001468095"/>
    </source>
</evidence>
<dbReference type="Gene3D" id="3.40.50.2300">
    <property type="match status" value="2"/>
</dbReference>
<accession>A0ABU9MPR5</accession>
<proteinExistence type="inferred from homology"/>
<comment type="similarity">
    <text evidence="2">Belongs to the bacterial solute-binding protein 2 family.</text>
</comment>
<evidence type="ECO:0000256" key="1">
    <source>
        <dbReference type="ARBA" id="ARBA00004196"/>
    </source>
</evidence>
<dbReference type="Pfam" id="PF13407">
    <property type="entry name" value="Peripla_BP_4"/>
    <property type="match status" value="1"/>
</dbReference>
<keyword evidence="7" id="KW-1185">Reference proteome</keyword>
<dbReference type="RefSeq" id="WP_031378161.1">
    <property type="nucleotide sequence ID" value="NZ_JBCGBG010000008.1"/>
</dbReference>
<evidence type="ECO:0000256" key="2">
    <source>
        <dbReference type="ARBA" id="ARBA00007639"/>
    </source>
</evidence>
<dbReference type="EMBL" id="JBCGBG010000008">
    <property type="protein sequence ID" value="MEL7698049.1"/>
    <property type="molecule type" value="Genomic_DNA"/>
</dbReference>
<reference evidence="6 7" key="1">
    <citation type="submission" date="2024-04" db="EMBL/GenBank/DDBJ databases">
        <authorList>
            <person name="Suleimanova A.D."/>
            <person name="Pudova D.S."/>
            <person name="Shagimardanova E.I."/>
            <person name="Sharipova M.R."/>
        </authorList>
    </citation>
    <scope>NUCLEOTIDE SEQUENCE [LARGE SCALE GENOMIC DNA]</scope>
    <source>
        <strain evidence="6 7">3.1</strain>
    </source>
</reference>
<evidence type="ECO:0000259" key="5">
    <source>
        <dbReference type="Pfam" id="PF13407"/>
    </source>
</evidence>
<organism evidence="6 7">
    <name type="scientific">Pantoea brenneri</name>
    <dbReference type="NCBI Taxonomy" id="472694"/>
    <lineage>
        <taxon>Bacteria</taxon>
        <taxon>Pseudomonadati</taxon>
        <taxon>Pseudomonadota</taxon>
        <taxon>Gammaproteobacteria</taxon>
        <taxon>Enterobacterales</taxon>
        <taxon>Erwiniaceae</taxon>
        <taxon>Pantoea</taxon>
    </lineage>
</organism>
<evidence type="ECO:0000256" key="4">
    <source>
        <dbReference type="SAM" id="SignalP"/>
    </source>
</evidence>
<dbReference type="SUPFAM" id="SSF53822">
    <property type="entry name" value="Periplasmic binding protein-like I"/>
    <property type="match status" value="1"/>
</dbReference>
<sequence length="306" mass="33180">MKTRLFAMFLGMLISVSAGAKTPKIGVALANFDLNFVSILRTQMIGEISALKMDGQFVDAKGDVALQVQQVEDFINQGVDAIILNPVDTQGVLPMIKAARSAGIPLVFVNRKPEVKLPENMAYVGSDSALGGEMQMEALAKRMNYRGNVAILMGALSNEEARERTRAVEAVIAKYQQMAVIEKQTARWQRNEAVDVVSGWLLNQRPIDAIAANNDEMAIGAIMALNQAKNSHILVAGIDGTPDGQQFVKTGKMALTIFQDAKGQATGAVKVAKALLDKQKVDEINWIPYKTITHDNYTEFAAASAQ</sequence>
<feature type="domain" description="Periplasmic binding protein" evidence="5">
    <location>
        <begin position="25"/>
        <end position="280"/>
    </location>
</feature>
<feature type="signal peptide" evidence="4">
    <location>
        <begin position="1"/>
        <end position="20"/>
    </location>
</feature>
<comment type="subcellular location">
    <subcellularLocation>
        <location evidence="1">Cell envelope</location>
    </subcellularLocation>
</comment>
<evidence type="ECO:0000313" key="6">
    <source>
        <dbReference type="EMBL" id="MEL7698049.1"/>
    </source>
</evidence>
<dbReference type="PANTHER" id="PTHR46847:SF1">
    <property type="entry name" value="D-ALLOSE-BINDING PERIPLASMIC PROTEIN-RELATED"/>
    <property type="match status" value="1"/>
</dbReference>
<evidence type="ECO:0000256" key="3">
    <source>
        <dbReference type="ARBA" id="ARBA00022729"/>
    </source>
</evidence>
<dbReference type="InterPro" id="IPR025997">
    <property type="entry name" value="SBP_2_dom"/>
</dbReference>